<dbReference type="GO" id="GO:0015031">
    <property type="term" value="P:protein transport"/>
    <property type="evidence" value="ECO:0007669"/>
    <property type="project" value="UniProtKB-KW"/>
</dbReference>
<comment type="caution">
    <text evidence="9">The sequence shown here is derived from an EMBL/GenBank/DDBJ whole genome shotgun (WGS) entry which is preliminary data.</text>
</comment>
<evidence type="ECO:0000256" key="3">
    <source>
        <dbReference type="ARBA" id="ARBA00022475"/>
    </source>
</evidence>
<dbReference type="PANTHER" id="PTHR30558">
    <property type="entry name" value="EXBD MEMBRANE COMPONENT OF PMF-DRIVEN MACROMOLECULE IMPORT SYSTEM"/>
    <property type="match status" value="1"/>
</dbReference>
<dbReference type="RefSeq" id="WP_151893101.1">
    <property type="nucleotide sequence ID" value="NZ_BKCF01000001.1"/>
</dbReference>
<evidence type="ECO:0000313" key="10">
    <source>
        <dbReference type="Proteomes" id="UP000326994"/>
    </source>
</evidence>
<dbReference type="Proteomes" id="UP000326994">
    <property type="component" value="Unassembled WGS sequence"/>
</dbReference>
<dbReference type="Pfam" id="PF02472">
    <property type="entry name" value="ExbD"/>
    <property type="match status" value="1"/>
</dbReference>
<reference evidence="9 10" key="1">
    <citation type="submission" date="2019-08" db="EMBL/GenBank/DDBJ databases">
        <title>Ulvibacter marinistellae sp. nov., isolated from a starfish, Patiria pectinifera.</title>
        <authorList>
            <person name="Kawano K."/>
            <person name="Ushijima N."/>
            <person name="Kihara M."/>
            <person name="Itoh H."/>
        </authorList>
    </citation>
    <scope>NUCLEOTIDE SEQUENCE [LARGE SCALE GENOMIC DNA]</scope>
    <source>
        <strain evidence="9 10">KK4</strain>
    </source>
</reference>
<gene>
    <name evidence="9" type="ORF">ULMS_06790</name>
</gene>
<sequence>MSKFNKKKGGELPAVNTASLPDIVFMLLFFFMVVTVLRKDNLMVKQQLPKADQVEKLQKDRSVYIYAGKPSARYQEKYGTEGKIQIGDKYTDVTGLQFALTEERAKLLPELQNSVVVALKVDEDTNTGLVTDIKEKLRDLNMVKVIYITTPGNELTDK</sequence>
<keyword evidence="7" id="KW-0653">Protein transport</keyword>
<name>A0A5J4FZM2_9FLAO</name>
<accession>A0A5J4FZM2</accession>
<dbReference type="GO" id="GO:0005886">
    <property type="term" value="C:plasma membrane"/>
    <property type="evidence" value="ECO:0007669"/>
    <property type="project" value="UniProtKB-SubCell"/>
</dbReference>
<evidence type="ECO:0000256" key="2">
    <source>
        <dbReference type="ARBA" id="ARBA00005811"/>
    </source>
</evidence>
<keyword evidence="4 7" id="KW-0812">Transmembrane</keyword>
<protein>
    <submittedName>
        <fullName evidence="9">Biopolymer transporter ExbD</fullName>
    </submittedName>
</protein>
<dbReference type="PANTHER" id="PTHR30558:SF3">
    <property type="entry name" value="BIOPOLYMER TRANSPORT PROTEIN EXBD-RELATED"/>
    <property type="match status" value="1"/>
</dbReference>
<evidence type="ECO:0000256" key="4">
    <source>
        <dbReference type="ARBA" id="ARBA00022692"/>
    </source>
</evidence>
<keyword evidence="3" id="KW-1003">Cell membrane</keyword>
<dbReference type="EMBL" id="BKCF01000001">
    <property type="protein sequence ID" value="GEQ85171.1"/>
    <property type="molecule type" value="Genomic_DNA"/>
</dbReference>
<keyword evidence="7" id="KW-0813">Transport</keyword>
<organism evidence="9 10">
    <name type="scientific">Patiriisocius marinistellae</name>
    <dbReference type="NCBI Taxonomy" id="2494560"/>
    <lineage>
        <taxon>Bacteria</taxon>
        <taxon>Pseudomonadati</taxon>
        <taxon>Bacteroidota</taxon>
        <taxon>Flavobacteriia</taxon>
        <taxon>Flavobacteriales</taxon>
        <taxon>Flavobacteriaceae</taxon>
        <taxon>Patiriisocius</taxon>
    </lineage>
</organism>
<dbReference type="InterPro" id="IPR003400">
    <property type="entry name" value="ExbD"/>
</dbReference>
<proteinExistence type="inferred from homology"/>
<feature type="transmembrane region" description="Helical" evidence="8">
    <location>
        <begin position="20"/>
        <end position="37"/>
    </location>
</feature>
<evidence type="ECO:0000256" key="7">
    <source>
        <dbReference type="RuleBase" id="RU003879"/>
    </source>
</evidence>
<dbReference type="GO" id="GO:0022857">
    <property type="term" value="F:transmembrane transporter activity"/>
    <property type="evidence" value="ECO:0007669"/>
    <property type="project" value="InterPro"/>
</dbReference>
<dbReference type="AlphaFoldDB" id="A0A5J4FZM2"/>
<evidence type="ECO:0000256" key="5">
    <source>
        <dbReference type="ARBA" id="ARBA00022989"/>
    </source>
</evidence>
<evidence type="ECO:0000256" key="1">
    <source>
        <dbReference type="ARBA" id="ARBA00004162"/>
    </source>
</evidence>
<evidence type="ECO:0000256" key="8">
    <source>
        <dbReference type="SAM" id="Phobius"/>
    </source>
</evidence>
<comment type="subcellular location">
    <subcellularLocation>
        <location evidence="1">Cell membrane</location>
        <topology evidence="1">Single-pass membrane protein</topology>
    </subcellularLocation>
    <subcellularLocation>
        <location evidence="7">Cell membrane</location>
        <topology evidence="7">Single-pass type II membrane protein</topology>
    </subcellularLocation>
</comment>
<evidence type="ECO:0000313" key="9">
    <source>
        <dbReference type="EMBL" id="GEQ85171.1"/>
    </source>
</evidence>
<comment type="similarity">
    <text evidence="2 7">Belongs to the ExbD/TolR family.</text>
</comment>
<keyword evidence="5 8" id="KW-1133">Transmembrane helix</keyword>
<keyword evidence="6 8" id="KW-0472">Membrane</keyword>
<dbReference type="OrthoDB" id="9810103at2"/>
<evidence type="ECO:0000256" key="6">
    <source>
        <dbReference type="ARBA" id="ARBA00023136"/>
    </source>
</evidence>
<keyword evidence="10" id="KW-1185">Reference proteome</keyword>